<dbReference type="Pfam" id="PF01026">
    <property type="entry name" value="TatD_DNase"/>
    <property type="match status" value="1"/>
</dbReference>
<feature type="binding site" evidence="1">
    <location>
        <position position="150"/>
    </location>
    <ligand>
        <name>a divalent metal cation</name>
        <dbReference type="ChEBI" id="CHEBI:60240"/>
        <label>2</label>
    </ligand>
</feature>
<reference evidence="3" key="1">
    <citation type="journal article" date="2023" name="Int. J. Syst. Evol. Microbiol.">
        <title>Mesoterricola silvestris gen. nov., sp. nov., Mesoterricola sediminis sp. nov., Geothrix oryzae sp. nov., Geothrix edaphica sp. nov., Geothrix rubra sp. nov., and Geothrix limicola sp. nov., six novel members of Acidobacteriota isolated from soils.</title>
        <authorList>
            <person name="Itoh H."/>
            <person name="Sugisawa Y."/>
            <person name="Mise K."/>
            <person name="Xu Z."/>
            <person name="Kuniyasu M."/>
            <person name="Ushijima N."/>
            <person name="Kawano K."/>
            <person name="Kobayashi E."/>
            <person name="Shiratori Y."/>
            <person name="Masuda Y."/>
            <person name="Senoo K."/>
        </authorList>
    </citation>
    <scope>NUCLEOTIDE SEQUENCE [LARGE SCALE GENOMIC DNA]</scope>
    <source>
        <strain evidence="3">W79</strain>
    </source>
</reference>
<organism evidence="2 3">
    <name type="scientific">Mesoterricola silvestris</name>
    <dbReference type="NCBI Taxonomy" id="2927979"/>
    <lineage>
        <taxon>Bacteria</taxon>
        <taxon>Pseudomonadati</taxon>
        <taxon>Acidobacteriota</taxon>
        <taxon>Holophagae</taxon>
        <taxon>Holophagales</taxon>
        <taxon>Holophagaceae</taxon>
        <taxon>Mesoterricola</taxon>
    </lineage>
</organism>
<gene>
    <name evidence="2" type="ORF">METEAL_24870</name>
</gene>
<keyword evidence="3" id="KW-1185">Reference proteome</keyword>
<dbReference type="GO" id="GO:0016788">
    <property type="term" value="F:hydrolase activity, acting on ester bonds"/>
    <property type="evidence" value="ECO:0007669"/>
    <property type="project" value="InterPro"/>
</dbReference>
<dbReference type="GO" id="GO:0046872">
    <property type="term" value="F:metal ion binding"/>
    <property type="evidence" value="ECO:0007669"/>
    <property type="project" value="UniProtKB-KW"/>
</dbReference>
<evidence type="ECO:0000313" key="2">
    <source>
        <dbReference type="EMBL" id="BDU73313.1"/>
    </source>
</evidence>
<dbReference type="AlphaFoldDB" id="A0AA48KCB2"/>
<name>A0AA48KCB2_9BACT</name>
<dbReference type="PANTHER" id="PTHR47176">
    <property type="entry name" value="OSJNBA0020J04.13 PROTEIN"/>
    <property type="match status" value="1"/>
</dbReference>
<dbReference type="InterPro" id="IPR032466">
    <property type="entry name" value="Metal_Hydrolase"/>
</dbReference>
<dbReference type="PIRSF" id="PIRSF005902">
    <property type="entry name" value="DNase_TatD"/>
    <property type="match status" value="1"/>
</dbReference>
<protein>
    <submittedName>
        <fullName evidence="2">Deoxyribonuclease</fullName>
    </submittedName>
</protein>
<accession>A0AA48KCB2</accession>
<proteinExistence type="predicted"/>
<dbReference type="RefSeq" id="WP_316411965.1">
    <property type="nucleotide sequence ID" value="NZ_AP027080.1"/>
</dbReference>
<keyword evidence="1" id="KW-0479">Metal-binding</keyword>
<evidence type="ECO:0000313" key="3">
    <source>
        <dbReference type="Proteomes" id="UP001238179"/>
    </source>
</evidence>
<dbReference type="CDD" id="cd01310">
    <property type="entry name" value="TatD_DNAse"/>
    <property type="match status" value="1"/>
</dbReference>
<evidence type="ECO:0000256" key="1">
    <source>
        <dbReference type="PIRSR" id="PIRSR005902-1"/>
    </source>
</evidence>
<dbReference type="Proteomes" id="UP001238179">
    <property type="component" value="Chromosome"/>
</dbReference>
<dbReference type="KEGG" id="msil:METEAL_24870"/>
<feature type="binding site" evidence="1">
    <location>
        <position position="6"/>
    </location>
    <ligand>
        <name>a divalent metal cation</name>
        <dbReference type="ChEBI" id="CHEBI:60240"/>
        <label>1</label>
    </ligand>
</feature>
<sequence length="244" mass="26329">MLFDAHCHLQDARFGAVLEGVLRRAAEAGVTRMVCCGTREEDWDRVLELGRRPEIIPMAGLHPWYVDSASPTWAARLEAAFDAGAGAGECGLDFSDGRPPRAAQEAALRVQLDLALRRDLPVSLHCVKAAGRLLQILQETGLPAAGGLVHAFSGAPEVALSFQALGLHLSFGRALTFPGATRARASFEALREDRILFETDSPDLPPCGVEGPNEPAHLARVAAAAPRRVPAFENASRLFRRWLP</sequence>
<dbReference type="Gene3D" id="3.20.20.140">
    <property type="entry name" value="Metal-dependent hydrolases"/>
    <property type="match status" value="1"/>
</dbReference>
<feature type="binding site" evidence="1">
    <location>
        <position position="200"/>
    </location>
    <ligand>
        <name>a divalent metal cation</name>
        <dbReference type="ChEBI" id="CHEBI:60240"/>
        <label>1</label>
    </ligand>
</feature>
<dbReference type="SUPFAM" id="SSF51556">
    <property type="entry name" value="Metallo-dependent hydrolases"/>
    <property type="match status" value="1"/>
</dbReference>
<feature type="binding site" evidence="1">
    <location>
        <position position="89"/>
    </location>
    <ligand>
        <name>a divalent metal cation</name>
        <dbReference type="ChEBI" id="CHEBI:60240"/>
        <label>1</label>
    </ligand>
</feature>
<dbReference type="EMBL" id="AP027080">
    <property type="protein sequence ID" value="BDU73313.1"/>
    <property type="molecule type" value="Genomic_DNA"/>
</dbReference>
<feature type="binding site" evidence="1">
    <location>
        <position position="8"/>
    </location>
    <ligand>
        <name>a divalent metal cation</name>
        <dbReference type="ChEBI" id="CHEBI:60240"/>
        <label>1</label>
    </ligand>
</feature>
<dbReference type="InterPro" id="IPR001130">
    <property type="entry name" value="TatD-like"/>
</dbReference>
<dbReference type="PANTHER" id="PTHR47176:SF1">
    <property type="entry name" value="OS04G0577500 PROTEIN"/>
    <property type="match status" value="1"/>
</dbReference>
<feature type="binding site" evidence="1">
    <location>
        <position position="125"/>
    </location>
    <ligand>
        <name>a divalent metal cation</name>
        <dbReference type="ChEBI" id="CHEBI:60240"/>
        <label>2</label>
    </ligand>
</feature>